<dbReference type="InterPro" id="IPR050469">
    <property type="entry name" value="Diguanylate_Cyclase"/>
</dbReference>
<evidence type="ECO:0000256" key="2">
    <source>
        <dbReference type="ARBA" id="ARBA00012528"/>
    </source>
</evidence>
<dbReference type="SUPFAM" id="SSF55073">
    <property type="entry name" value="Nucleotide cyclase"/>
    <property type="match status" value="1"/>
</dbReference>
<dbReference type="GO" id="GO:0043709">
    <property type="term" value="P:cell adhesion involved in single-species biofilm formation"/>
    <property type="evidence" value="ECO:0007669"/>
    <property type="project" value="TreeGrafter"/>
</dbReference>
<dbReference type="EC" id="2.7.7.65" evidence="2"/>
<accession>A0A148KL26</accession>
<dbReference type="Pfam" id="PF00990">
    <property type="entry name" value="GGDEF"/>
    <property type="match status" value="1"/>
</dbReference>
<dbReference type="PANTHER" id="PTHR45138:SF9">
    <property type="entry name" value="DIGUANYLATE CYCLASE DGCM-RELATED"/>
    <property type="match status" value="1"/>
</dbReference>
<dbReference type="SUPFAM" id="SSF52172">
    <property type="entry name" value="CheY-like"/>
    <property type="match status" value="1"/>
</dbReference>
<evidence type="ECO:0000259" key="6">
    <source>
        <dbReference type="PROSITE" id="PS50887"/>
    </source>
</evidence>
<feature type="domain" description="GGDEF" evidence="6">
    <location>
        <begin position="176"/>
        <end position="311"/>
    </location>
</feature>
<comment type="catalytic activity">
    <reaction evidence="3">
        <text>2 GTP = 3',3'-c-di-GMP + 2 diphosphate</text>
        <dbReference type="Rhea" id="RHEA:24898"/>
        <dbReference type="ChEBI" id="CHEBI:33019"/>
        <dbReference type="ChEBI" id="CHEBI:37565"/>
        <dbReference type="ChEBI" id="CHEBI:58805"/>
        <dbReference type="EC" id="2.7.7.65"/>
    </reaction>
</comment>
<dbReference type="EMBL" id="LSNE01000017">
    <property type="protein sequence ID" value="KXI27032.1"/>
    <property type="molecule type" value="Genomic_DNA"/>
</dbReference>
<sequence length="314" mass="35403">MPISKLNDDAEVDLSQSKILVVDDQPINIQTVYNILSDDYVVLAATSGKDAFKVCEKNIPDLILLDVVMPEMSGLEFCQQLKQRSDTKGIPVIFVTSINQQEEENECWVCGGIDFITKPVNPMTLKNRVKAQLTLKYQKDLLLKLVYVDGLTSIFNRRYFDTHFEKLSNEVERSHRDTAIVMVDIDYFKLYNDRYGHVLGDSTLKQVALLIQNSLQRPADLVSRYGGEEFVVVLPETEVDGAVAVAERIRTSLLKKQIEHLTSEYKVVTVSIGISTFLTCKSKQHTVIEDADVNLYEAKKGGRNRVCISSTATE</sequence>
<evidence type="ECO:0000313" key="7">
    <source>
        <dbReference type="EMBL" id="KXI27032.1"/>
    </source>
</evidence>
<dbReference type="InterPro" id="IPR001789">
    <property type="entry name" value="Sig_transdc_resp-reg_receiver"/>
</dbReference>
<dbReference type="AlphaFoldDB" id="A0A148KL26"/>
<dbReference type="RefSeq" id="WP_068381743.1">
    <property type="nucleotide sequence ID" value="NZ_LSNE01000017.1"/>
</dbReference>
<dbReference type="GO" id="GO:0052621">
    <property type="term" value="F:diguanylate cyclase activity"/>
    <property type="evidence" value="ECO:0007669"/>
    <property type="project" value="UniProtKB-EC"/>
</dbReference>
<dbReference type="CDD" id="cd01949">
    <property type="entry name" value="GGDEF"/>
    <property type="match status" value="1"/>
</dbReference>
<dbReference type="GO" id="GO:1902201">
    <property type="term" value="P:negative regulation of bacterial-type flagellum-dependent cell motility"/>
    <property type="evidence" value="ECO:0007669"/>
    <property type="project" value="TreeGrafter"/>
</dbReference>
<evidence type="ECO:0000259" key="5">
    <source>
        <dbReference type="PROSITE" id="PS50110"/>
    </source>
</evidence>
<dbReference type="Gene3D" id="3.40.50.2300">
    <property type="match status" value="1"/>
</dbReference>
<keyword evidence="4" id="KW-0597">Phosphoprotein</keyword>
<organism evidence="7 8">
    <name type="scientific">Paraglaciecola hydrolytica</name>
    <dbReference type="NCBI Taxonomy" id="1799789"/>
    <lineage>
        <taxon>Bacteria</taxon>
        <taxon>Pseudomonadati</taxon>
        <taxon>Pseudomonadota</taxon>
        <taxon>Gammaproteobacteria</taxon>
        <taxon>Alteromonadales</taxon>
        <taxon>Alteromonadaceae</taxon>
        <taxon>Paraglaciecola</taxon>
    </lineage>
</organism>
<dbReference type="Pfam" id="PF00072">
    <property type="entry name" value="Response_reg"/>
    <property type="match status" value="1"/>
</dbReference>
<dbReference type="NCBIfam" id="TIGR00254">
    <property type="entry name" value="GGDEF"/>
    <property type="match status" value="1"/>
</dbReference>
<feature type="domain" description="Response regulatory" evidence="5">
    <location>
        <begin position="18"/>
        <end position="133"/>
    </location>
</feature>
<dbReference type="InterPro" id="IPR043128">
    <property type="entry name" value="Rev_trsase/Diguanyl_cyclase"/>
</dbReference>
<dbReference type="SMART" id="SM00448">
    <property type="entry name" value="REC"/>
    <property type="match status" value="1"/>
</dbReference>
<protein>
    <recommendedName>
        <fullName evidence="2">diguanylate cyclase</fullName>
        <ecNumber evidence="2">2.7.7.65</ecNumber>
    </recommendedName>
</protein>
<dbReference type="Proteomes" id="UP000070299">
    <property type="component" value="Unassembled WGS sequence"/>
</dbReference>
<dbReference type="GO" id="GO:0005886">
    <property type="term" value="C:plasma membrane"/>
    <property type="evidence" value="ECO:0007669"/>
    <property type="project" value="TreeGrafter"/>
</dbReference>
<comment type="cofactor">
    <cofactor evidence="1">
        <name>Mg(2+)</name>
        <dbReference type="ChEBI" id="CHEBI:18420"/>
    </cofactor>
</comment>
<comment type="caution">
    <text evidence="7">The sequence shown here is derived from an EMBL/GenBank/DDBJ whole genome shotgun (WGS) entry which is preliminary data.</text>
</comment>
<reference evidence="8" key="1">
    <citation type="submission" date="2016-02" db="EMBL/GenBank/DDBJ databases">
        <authorList>
            <person name="Schultz-Johansen M."/>
            <person name="Glaring M.A."/>
            <person name="Bech P.K."/>
            <person name="Stougaard P."/>
        </authorList>
    </citation>
    <scope>NUCLEOTIDE SEQUENCE [LARGE SCALE GENOMIC DNA]</scope>
    <source>
        <strain evidence="8">S66</strain>
    </source>
</reference>
<name>A0A148KL26_9ALTE</name>
<evidence type="ECO:0000256" key="4">
    <source>
        <dbReference type="PROSITE-ProRule" id="PRU00169"/>
    </source>
</evidence>
<dbReference type="PROSITE" id="PS50887">
    <property type="entry name" value="GGDEF"/>
    <property type="match status" value="1"/>
</dbReference>
<dbReference type="PANTHER" id="PTHR45138">
    <property type="entry name" value="REGULATORY COMPONENTS OF SENSORY TRANSDUCTION SYSTEM"/>
    <property type="match status" value="1"/>
</dbReference>
<keyword evidence="8" id="KW-1185">Reference proteome</keyword>
<gene>
    <name evidence="7" type="ORF">AX660_02060</name>
</gene>
<dbReference type="OrthoDB" id="9812260at2"/>
<evidence type="ECO:0000256" key="1">
    <source>
        <dbReference type="ARBA" id="ARBA00001946"/>
    </source>
</evidence>
<dbReference type="InterPro" id="IPR011006">
    <property type="entry name" value="CheY-like_superfamily"/>
</dbReference>
<dbReference type="InterPro" id="IPR000160">
    <property type="entry name" value="GGDEF_dom"/>
</dbReference>
<proteinExistence type="predicted"/>
<dbReference type="Gene3D" id="3.30.70.270">
    <property type="match status" value="1"/>
</dbReference>
<dbReference type="FunFam" id="3.30.70.270:FF:000001">
    <property type="entry name" value="Diguanylate cyclase domain protein"/>
    <property type="match status" value="1"/>
</dbReference>
<dbReference type="STRING" id="1799789.AX660_02060"/>
<dbReference type="GO" id="GO:0000160">
    <property type="term" value="P:phosphorelay signal transduction system"/>
    <property type="evidence" value="ECO:0007669"/>
    <property type="project" value="InterPro"/>
</dbReference>
<evidence type="ECO:0000256" key="3">
    <source>
        <dbReference type="ARBA" id="ARBA00034247"/>
    </source>
</evidence>
<feature type="modified residue" description="4-aspartylphosphate" evidence="4">
    <location>
        <position position="66"/>
    </location>
</feature>
<dbReference type="InterPro" id="IPR029787">
    <property type="entry name" value="Nucleotide_cyclase"/>
</dbReference>
<evidence type="ECO:0000313" key="8">
    <source>
        <dbReference type="Proteomes" id="UP000070299"/>
    </source>
</evidence>
<dbReference type="PROSITE" id="PS50110">
    <property type="entry name" value="RESPONSE_REGULATORY"/>
    <property type="match status" value="1"/>
</dbReference>
<dbReference type="SMART" id="SM00267">
    <property type="entry name" value="GGDEF"/>
    <property type="match status" value="1"/>
</dbReference>